<evidence type="ECO:0000256" key="2">
    <source>
        <dbReference type="SAM" id="MobiDB-lite"/>
    </source>
</evidence>
<accession>A0A0R3SAS8</accession>
<keyword evidence="3" id="KW-1133">Transmembrane helix</keyword>
<reference evidence="4 5" key="2">
    <citation type="submission" date="2018-11" db="EMBL/GenBank/DDBJ databases">
        <authorList>
            <consortium name="Pathogen Informatics"/>
        </authorList>
    </citation>
    <scope>NUCLEOTIDE SEQUENCE [LARGE SCALE GENOMIC DNA]</scope>
</reference>
<gene>
    <name evidence="4" type="ORF">HDID_LOCUS1487</name>
</gene>
<feature type="compositionally biased region" description="Acidic residues" evidence="2">
    <location>
        <begin position="9"/>
        <end position="18"/>
    </location>
</feature>
<evidence type="ECO:0000313" key="6">
    <source>
        <dbReference type="WBParaSite" id="HDID_0000148601-mRNA-1"/>
    </source>
</evidence>
<dbReference type="Gene3D" id="3.30.300.20">
    <property type="match status" value="1"/>
</dbReference>
<evidence type="ECO:0000256" key="1">
    <source>
        <dbReference type="ARBA" id="ARBA00022553"/>
    </source>
</evidence>
<feature type="transmembrane region" description="Helical" evidence="3">
    <location>
        <begin position="534"/>
        <end position="557"/>
    </location>
</feature>
<dbReference type="PANTHER" id="PTHR16095">
    <property type="entry name" value="TRANSMEMBRANE PROTEIN 143 FAMILY MEMBER"/>
    <property type="match status" value="1"/>
</dbReference>
<dbReference type="WBParaSite" id="HDID_0000148601-mRNA-1">
    <property type="protein sequence ID" value="HDID_0000148601-mRNA-1"/>
    <property type="gene ID" value="HDID_0000148601"/>
</dbReference>
<dbReference type="EMBL" id="UYSG01000276">
    <property type="protein sequence ID" value="VDL18948.1"/>
    <property type="molecule type" value="Genomic_DNA"/>
</dbReference>
<keyword evidence="1" id="KW-0597">Phosphoprotein</keyword>
<dbReference type="InterPro" id="IPR015946">
    <property type="entry name" value="KH_dom-like_a/b"/>
</dbReference>
<dbReference type="OrthoDB" id="2020015at2759"/>
<sequence length="745" mass="83589">MCCPRQPEESEIDSESEMEEKPETDNTISPETTILPVSDREDIRLLRKYKRKLQTLLCSDEVNEQLNLVRIANISNISEGRALTVFWTLDKRPSDDLLAHKVDAVLQANSKIIKQKLERGNAYRKLPPLEFICLSSEDQINKPTTMYGLNWLEYAKYIRKKSETEKAMRLNEDEEQFFDEDSTASRKSTTTKWAKMWREQNNANLISRRERKKSHRMLGLWNLEKEMEELGNRYVPLSKRFLFRELSSDADVVSSVMRESIEDIALYIDEKISDQYRLVSEESMLLFQPLMDSKVSPPPATDGLVKQQSQLLSRKERLDNEYWFLRKLEEVAPAGGFSEISQEALQAACLPRPSRASNVKTYVDPADYDVLRVWTRGLHPSSLYPLDRSLKQRPVDPLSVPVGEGEKSAKALSSRMASLNRWLERLTSFVGPKPLPLVPSDYLCYNHVLLAYRLKGDNSLCLRMLKHVPVSPTASGNLFAEGVVDMLPAHRFVGLSESTRSTVVVAGTLAGVGLTILTPLTRLLASTSATTEVVLAWSLAMATTTGAIGALAALRYWKARADWSERLRKLTLVCEFNSGGFALAHFLGLAQAELFKSALLVYALLLQPSECKSPLKRSQLEIRAESWIAKRLSPHTHISLPASTEAPSPSLMGRLRRNKGDGVVNAENTFNGGSGPYFDLQFDAGPALAILREMGLVRGSDEDGLEIVTTSMKPLGLKTKKGLSALLSPECHEDDLGYPKILIRQ</sequence>
<dbReference type="PANTHER" id="PTHR16095:SF11">
    <property type="entry name" value="TRANSMEMBRANE PROTEIN 143"/>
    <property type="match status" value="1"/>
</dbReference>
<keyword evidence="3" id="KW-0812">Transmembrane</keyword>
<reference evidence="6" key="1">
    <citation type="submission" date="2016-04" db="UniProtKB">
        <authorList>
            <consortium name="WormBaseParasite"/>
        </authorList>
    </citation>
    <scope>IDENTIFICATION</scope>
</reference>
<evidence type="ECO:0000256" key="3">
    <source>
        <dbReference type="SAM" id="Phobius"/>
    </source>
</evidence>
<protein>
    <submittedName>
        <fullName evidence="6">ANK_REP_REGION domain-containing protein</fullName>
    </submittedName>
</protein>
<proteinExistence type="predicted"/>
<evidence type="ECO:0000313" key="5">
    <source>
        <dbReference type="Proteomes" id="UP000274504"/>
    </source>
</evidence>
<evidence type="ECO:0000313" key="4">
    <source>
        <dbReference type="EMBL" id="VDL18948.1"/>
    </source>
</evidence>
<keyword evidence="3" id="KW-0472">Membrane</keyword>
<organism evidence="6">
    <name type="scientific">Hymenolepis diminuta</name>
    <name type="common">Rat tapeworm</name>
    <dbReference type="NCBI Taxonomy" id="6216"/>
    <lineage>
        <taxon>Eukaryota</taxon>
        <taxon>Metazoa</taxon>
        <taxon>Spiralia</taxon>
        <taxon>Lophotrochozoa</taxon>
        <taxon>Platyhelminthes</taxon>
        <taxon>Cestoda</taxon>
        <taxon>Eucestoda</taxon>
        <taxon>Cyclophyllidea</taxon>
        <taxon>Hymenolepididae</taxon>
        <taxon>Hymenolepis</taxon>
    </lineage>
</organism>
<feature type="region of interest" description="Disordered" evidence="2">
    <location>
        <begin position="1"/>
        <end position="31"/>
    </location>
</feature>
<name>A0A0R3SAS8_HYMDI</name>
<dbReference type="AlphaFoldDB" id="A0A0R3SAS8"/>
<dbReference type="Proteomes" id="UP000274504">
    <property type="component" value="Unassembled WGS sequence"/>
</dbReference>